<evidence type="ECO:0000313" key="2">
    <source>
        <dbReference type="EMBL" id="PUE66473.1"/>
    </source>
</evidence>
<gene>
    <name evidence="2" type="ORF">B0174_00010</name>
</gene>
<dbReference type="Pfam" id="PF17761">
    <property type="entry name" value="DUF1016_N"/>
    <property type="match status" value="1"/>
</dbReference>
<comment type="caution">
    <text evidence="2">The sequence shown here is derived from an EMBL/GenBank/DDBJ whole genome shotgun (WGS) entry which is preliminary data.</text>
</comment>
<dbReference type="RefSeq" id="WP_205663476.1">
    <property type="nucleotide sequence ID" value="NZ_MUXE01000001.1"/>
</dbReference>
<organism evidence="2 3">
    <name type="scientific">Arcobacter caeni</name>
    <dbReference type="NCBI Taxonomy" id="1912877"/>
    <lineage>
        <taxon>Bacteria</taxon>
        <taxon>Pseudomonadati</taxon>
        <taxon>Campylobacterota</taxon>
        <taxon>Epsilonproteobacteria</taxon>
        <taxon>Campylobacterales</taxon>
        <taxon>Arcobacteraceae</taxon>
        <taxon>Arcobacter</taxon>
    </lineage>
</organism>
<dbReference type="InterPro" id="IPR041527">
    <property type="entry name" value="YhcG_N"/>
</dbReference>
<evidence type="ECO:0000259" key="1">
    <source>
        <dbReference type="Pfam" id="PF17761"/>
    </source>
</evidence>
<dbReference type="EMBL" id="MUXE01000001">
    <property type="protein sequence ID" value="PUE66473.1"/>
    <property type="molecule type" value="Genomic_DNA"/>
</dbReference>
<feature type="domain" description="YhcG N-terminal" evidence="1">
    <location>
        <begin position="13"/>
        <end position="63"/>
    </location>
</feature>
<sequence>MEKFIENKSLLEDLKNLIEITKQNVAVSVNSTLTLMYWQIGFKINEEILKNSRAEYGKEILQTHYL</sequence>
<accession>A0A363D5D6</accession>
<reference evidence="2 3" key="1">
    <citation type="submission" date="2017-02" db="EMBL/GenBank/DDBJ databases">
        <title>Arcobacter caeni sp. nov, a new Arcobacter species isolated from reclaimed water.</title>
        <authorList>
            <person name="Figueras M.J."/>
            <person name="Perez-Cataluna A."/>
            <person name="Salas-Masso N."/>
        </authorList>
    </citation>
    <scope>NUCLEOTIDE SEQUENCE [LARGE SCALE GENOMIC DNA]</scope>
    <source>
        <strain evidence="2 3">RW17-10</strain>
    </source>
</reference>
<protein>
    <recommendedName>
        <fullName evidence="1">YhcG N-terminal domain-containing protein</fullName>
    </recommendedName>
</protein>
<proteinExistence type="predicted"/>
<dbReference type="AlphaFoldDB" id="A0A363D5D6"/>
<evidence type="ECO:0000313" key="3">
    <source>
        <dbReference type="Proteomes" id="UP000251135"/>
    </source>
</evidence>
<dbReference type="Proteomes" id="UP000251135">
    <property type="component" value="Unassembled WGS sequence"/>
</dbReference>
<keyword evidence="3" id="KW-1185">Reference proteome</keyword>
<name>A0A363D5D6_9BACT</name>